<sequence>MKRTIIQLSEEQLDYLLDSMPIPTEDESPIIRSLRERLQQALLEMRQDKDGKAVADYSNSNSNLS</sequence>
<proteinExistence type="predicted"/>
<protein>
    <submittedName>
        <fullName evidence="1">Uncharacterized protein</fullName>
    </submittedName>
</protein>
<reference evidence="1" key="1">
    <citation type="submission" date="2020-04" db="EMBL/GenBank/DDBJ databases">
        <authorList>
            <person name="Zhang T."/>
        </authorList>
    </citation>
    <scope>NUCLEOTIDE SEQUENCE</scope>
    <source>
        <strain evidence="1">HKST-UBA10</strain>
    </source>
</reference>
<dbReference type="EMBL" id="JAGQLG010000018">
    <property type="protein sequence ID" value="MCA9381879.1"/>
    <property type="molecule type" value="Genomic_DNA"/>
</dbReference>
<gene>
    <name evidence="1" type="ORF">KC660_00545</name>
</gene>
<comment type="caution">
    <text evidence="1">The sequence shown here is derived from an EMBL/GenBank/DDBJ whole genome shotgun (WGS) entry which is preliminary data.</text>
</comment>
<reference evidence="1" key="2">
    <citation type="journal article" date="2021" name="Microbiome">
        <title>Successional dynamics and alternative stable states in a saline activated sludge microbial community over 9 years.</title>
        <authorList>
            <person name="Wang Y."/>
            <person name="Ye J."/>
            <person name="Ju F."/>
            <person name="Liu L."/>
            <person name="Boyd J.A."/>
            <person name="Deng Y."/>
            <person name="Parks D.H."/>
            <person name="Jiang X."/>
            <person name="Yin X."/>
            <person name="Woodcroft B.J."/>
            <person name="Tyson G.W."/>
            <person name="Hugenholtz P."/>
            <person name="Polz M.F."/>
            <person name="Zhang T."/>
        </authorList>
    </citation>
    <scope>NUCLEOTIDE SEQUENCE</scope>
    <source>
        <strain evidence="1">HKST-UBA10</strain>
    </source>
</reference>
<organism evidence="1 2">
    <name type="scientific">Candidatus Dojkabacteria bacterium</name>
    <dbReference type="NCBI Taxonomy" id="2099670"/>
    <lineage>
        <taxon>Bacteria</taxon>
        <taxon>Candidatus Dojkabacteria</taxon>
    </lineage>
</organism>
<evidence type="ECO:0000313" key="2">
    <source>
        <dbReference type="Proteomes" id="UP000782843"/>
    </source>
</evidence>
<name>A0A955L2W5_9BACT</name>
<evidence type="ECO:0000313" key="1">
    <source>
        <dbReference type="EMBL" id="MCA9381879.1"/>
    </source>
</evidence>
<dbReference type="AlphaFoldDB" id="A0A955L2W5"/>
<dbReference type="Proteomes" id="UP000782843">
    <property type="component" value="Unassembled WGS sequence"/>
</dbReference>
<accession>A0A955L2W5</accession>